<protein>
    <submittedName>
        <fullName evidence="2">Uncharacterized protein</fullName>
    </submittedName>
</protein>
<evidence type="ECO:0000313" key="3">
    <source>
        <dbReference type="Proteomes" id="UP000299102"/>
    </source>
</evidence>
<organism evidence="2 3">
    <name type="scientific">Eumeta variegata</name>
    <name type="common">Bagworm moth</name>
    <name type="synonym">Eumeta japonica</name>
    <dbReference type="NCBI Taxonomy" id="151549"/>
    <lineage>
        <taxon>Eukaryota</taxon>
        <taxon>Metazoa</taxon>
        <taxon>Ecdysozoa</taxon>
        <taxon>Arthropoda</taxon>
        <taxon>Hexapoda</taxon>
        <taxon>Insecta</taxon>
        <taxon>Pterygota</taxon>
        <taxon>Neoptera</taxon>
        <taxon>Endopterygota</taxon>
        <taxon>Lepidoptera</taxon>
        <taxon>Glossata</taxon>
        <taxon>Ditrysia</taxon>
        <taxon>Tineoidea</taxon>
        <taxon>Psychidae</taxon>
        <taxon>Oiketicinae</taxon>
        <taxon>Eumeta</taxon>
    </lineage>
</organism>
<feature type="compositionally biased region" description="Basic and acidic residues" evidence="1">
    <location>
        <begin position="1"/>
        <end position="13"/>
    </location>
</feature>
<feature type="compositionally biased region" description="Basic and acidic residues" evidence="1">
    <location>
        <begin position="23"/>
        <end position="37"/>
    </location>
</feature>
<dbReference type="Proteomes" id="UP000299102">
    <property type="component" value="Unassembled WGS sequence"/>
</dbReference>
<comment type="caution">
    <text evidence="2">The sequence shown here is derived from an EMBL/GenBank/DDBJ whole genome shotgun (WGS) entry which is preliminary data.</text>
</comment>
<feature type="compositionally biased region" description="Basic and acidic residues" evidence="1">
    <location>
        <begin position="46"/>
        <end position="55"/>
    </location>
</feature>
<evidence type="ECO:0000256" key="1">
    <source>
        <dbReference type="SAM" id="MobiDB-lite"/>
    </source>
</evidence>
<evidence type="ECO:0000313" key="2">
    <source>
        <dbReference type="EMBL" id="GBP47622.1"/>
    </source>
</evidence>
<dbReference type="EMBL" id="BGZK01000505">
    <property type="protein sequence ID" value="GBP47622.1"/>
    <property type="molecule type" value="Genomic_DNA"/>
</dbReference>
<name>A0A4C1WAU7_EUMVA</name>
<feature type="region of interest" description="Disordered" evidence="1">
    <location>
        <begin position="1"/>
        <end position="82"/>
    </location>
</feature>
<accession>A0A4C1WAU7</accession>
<proteinExistence type="predicted"/>
<gene>
    <name evidence="2" type="ORF">EVAR_30336_1</name>
</gene>
<sequence length="82" mass="9473">MKAEPTNREHDGVRTAPPELETTDQREANNIRSDRTQPPDVSRQLESIKEQHWTESDYDLAVSETTGIERRTTLTDRPPPHH</sequence>
<keyword evidence="3" id="KW-1185">Reference proteome</keyword>
<dbReference type="AlphaFoldDB" id="A0A4C1WAU7"/>
<reference evidence="2 3" key="1">
    <citation type="journal article" date="2019" name="Commun. Biol.">
        <title>The bagworm genome reveals a unique fibroin gene that provides high tensile strength.</title>
        <authorList>
            <person name="Kono N."/>
            <person name="Nakamura H."/>
            <person name="Ohtoshi R."/>
            <person name="Tomita M."/>
            <person name="Numata K."/>
            <person name="Arakawa K."/>
        </authorList>
    </citation>
    <scope>NUCLEOTIDE SEQUENCE [LARGE SCALE GENOMIC DNA]</scope>
</reference>